<sequence length="137" mass="15764">MQKRCHCGDIMTMKLRTVIFSGKVEIDNVPIFSCSACHRSEVIPEVKPDLTGLIAQLGAEPDKQTFLFNECNEWASLLVEAKAYKQHTDRGAVERLFEERVNQLLDLYLLAQTLNDEAWIQDLDKRLKQLSRRTLLT</sequence>
<dbReference type="Proteomes" id="UP001229346">
    <property type="component" value="Unassembled WGS sequence"/>
</dbReference>
<name>A0ABT9U112_PAEHA</name>
<reference evidence="1 2" key="1">
    <citation type="submission" date="2023-07" db="EMBL/GenBank/DDBJ databases">
        <title>Sorghum-associated microbial communities from plants grown in Nebraska, USA.</title>
        <authorList>
            <person name="Schachtman D."/>
        </authorList>
    </citation>
    <scope>NUCLEOTIDE SEQUENCE [LARGE SCALE GENOMIC DNA]</scope>
    <source>
        <strain evidence="1 2">CC482</strain>
    </source>
</reference>
<proteinExistence type="predicted"/>
<organism evidence="1 2">
    <name type="scientific">Paenibacillus harenae</name>
    <dbReference type="NCBI Taxonomy" id="306543"/>
    <lineage>
        <taxon>Bacteria</taxon>
        <taxon>Bacillati</taxon>
        <taxon>Bacillota</taxon>
        <taxon>Bacilli</taxon>
        <taxon>Bacillales</taxon>
        <taxon>Paenibacillaceae</taxon>
        <taxon>Paenibacillus</taxon>
    </lineage>
</organism>
<evidence type="ECO:0000313" key="1">
    <source>
        <dbReference type="EMBL" id="MDQ0112947.1"/>
    </source>
</evidence>
<accession>A0ABT9U112</accession>
<evidence type="ECO:0008006" key="3">
    <source>
        <dbReference type="Google" id="ProtNLM"/>
    </source>
</evidence>
<keyword evidence="2" id="KW-1185">Reference proteome</keyword>
<comment type="caution">
    <text evidence="1">The sequence shown here is derived from an EMBL/GenBank/DDBJ whole genome shotgun (WGS) entry which is preliminary data.</text>
</comment>
<evidence type="ECO:0000313" key="2">
    <source>
        <dbReference type="Proteomes" id="UP001229346"/>
    </source>
</evidence>
<dbReference type="EMBL" id="JAUSSU010000004">
    <property type="protein sequence ID" value="MDQ0112947.1"/>
    <property type="molecule type" value="Genomic_DNA"/>
</dbReference>
<gene>
    <name evidence="1" type="ORF">J2T15_002382</name>
</gene>
<protein>
    <recommendedName>
        <fullName evidence="3">YgiT-type zinc finger protein</fullName>
    </recommendedName>
</protein>
<dbReference type="RefSeq" id="WP_307203881.1">
    <property type="nucleotide sequence ID" value="NZ_JAUSST010000002.1"/>
</dbReference>